<feature type="region of interest" description="Disordered" evidence="8">
    <location>
        <begin position="572"/>
        <end position="614"/>
    </location>
</feature>
<dbReference type="PROSITE" id="PS50103">
    <property type="entry name" value="ZF_C3H1"/>
    <property type="match status" value="1"/>
</dbReference>
<dbReference type="InterPro" id="IPR016185">
    <property type="entry name" value="PreATP-grasp_dom_sf"/>
</dbReference>
<sequence>MGSEAFGSQYLYDHDGQTELEDACDELTQLDLNDIESETDTCVEIDEESEMQVVQTNLRLCRIKYCEGCTNLHLCKLYLFGECPYNNEREECQYSHDLYSEHNVGVLCQHKLLELDCSELCITLLQNDTTLLPSVCSAYNEGSGEFGKCLEAGTCKKLHFCENYIRGICDGSTGCSRCHDLYEPHPFKTLQDHGVSNELMGILLSIYKNMLTIADANRPRINSSAVAAEEWICLFHLHHSCSLENTCRNVHFYLPYKWEQRDGDSWKGLPDNEEIERAFCDPTKTLSDSSVPVHFDTMTRGSVEVRRLSTISSVLDPSFALTTKWIWYWDDEYGNWIQYGTSQETHNISSITSEFLEWKYQENSSAIITFTTAEHSYEVNMQDMMQYNKKSNTKMRVRRRPLFLSAVDVQDIITRETESEDHSQNPQALPCDSDKANMSATGFKRVVLSSDTDEYKKIVERFDQTMSEFNVTNVEKVLNADLWEDFQRHVNVMKQKNVGKENEILLFHGTESKQIDVICRQGPDRRICEAHETAFGKAHPLLPINSTTMNYLRRRLSDSSFVANLPNGYMMDLQRPSGSSGSSSSTSSPASPAMERRQQQPAAPAPCPPPQPASSGTFLSSFSSVVKTAQIASAVQAKAAAHGDSSTAAAAAAGAALAKTVVRKPKVLLVIDDAHTDWAKYFRGRKLNGEYEIRVEQAEFSEINVASTVSTGCVVDMQVTRGGTKVVRSFKPDFILIRQHAYSMTPGEDFRSLVIGLQYGSVPSINSLHAIYNFCSKPWVFAHMIKLYHDLGPEKFPLNEQTFFPNHTQMMPTPTFPVVVKMGHAYAGMGKIKLENSTDFQDITSVVALAKTYATAEPFVDSKYDIRIQKIGNNYKAYMRTSISGNWKANTGSAMLEQIAMTDRYRLWVDSCAEMFGGLDICAVKAVHGKDGKDYIIEVMDSSMPLIGEHVEEDKQLIADLVLNKMAFALLGITSPQSSNAKGQTQPGPQTTQPRRAQATDTTRQGGPRSGSASPSQSAQGSPQRARSANTSPSQAFQPGPIPASSSQKQAPQLNKSQSLTNTFTETLRGNPVDDEAKAETIRSLRQSFASLFSD</sequence>
<dbReference type="Gene3D" id="3.30.470.20">
    <property type="entry name" value="ATP-grasp fold, B domain"/>
    <property type="match status" value="1"/>
</dbReference>
<evidence type="ECO:0000256" key="7">
    <source>
        <dbReference type="PROSITE-ProRule" id="PRU00723"/>
    </source>
</evidence>
<dbReference type="Gene3D" id="3.30.1490.20">
    <property type="entry name" value="ATP-grasp fold, A domain"/>
    <property type="match status" value="1"/>
</dbReference>
<reference evidence="13" key="2">
    <citation type="submission" date="2025-08" db="UniProtKB">
        <authorList>
            <consortium name="RefSeq"/>
        </authorList>
    </citation>
    <scope>IDENTIFICATION</scope>
    <source>
        <tissue evidence="13">Blood</tissue>
    </source>
</reference>
<dbReference type="FunFam" id="3.30.1490.20:FF:000008">
    <property type="entry name" value="Synapsin I"/>
    <property type="match status" value="1"/>
</dbReference>
<dbReference type="OrthoDB" id="10249572at2759"/>
<feature type="zinc finger region" description="C3H1-type" evidence="7">
    <location>
        <begin position="74"/>
        <end position="99"/>
    </location>
</feature>
<dbReference type="InterPro" id="IPR020897">
    <property type="entry name" value="Synapsin_pre-ATP-grasp_dom"/>
</dbReference>
<feature type="compositionally biased region" description="Low complexity" evidence="8">
    <location>
        <begin position="576"/>
        <end position="593"/>
    </location>
</feature>
<feature type="compositionally biased region" description="Low complexity" evidence="8">
    <location>
        <begin position="983"/>
        <end position="994"/>
    </location>
</feature>
<dbReference type="FunFam" id="3.30.470.20:FF:000042">
    <property type="entry name" value="Synapsin III"/>
    <property type="match status" value="1"/>
</dbReference>
<feature type="domain" description="WWE" evidence="10">
    <location>
        <begin position="313"/>
        <end position="399"/>
    </location>
</feature>
<evidence type="ECO:0000259" key="11">
    <source>
        <dbReference type="PROSITE" id="PS51059"/>
    </source>
</evidence>
<dbReference type="InterPro" id="IPR037197">
    <property type="entry name" value="WWE_dom_sf"/>
</dbReference>
<keyword evidence="7" id="KW-0862">Zinc</keyword>
<evidence type="ECO:0000259" key="10">
    <source>
        <dbReference type="PROSITE" id="PS50918"/>
    </source>
</evidence>
<keyword evidence="7" id="KW-0479">Metal-binding</keyword>
<dbReference type="Pfam" id="PF10581">
    <property type="entry name" value="Synapsin_N"/>
    <property type="match status" value="1"/>
</dbReference>
<dbReference type="PROSITE" id="PS00415">
    <property type="entry name" value="SYNAPSIN_1"/>
    <property type="match status" value="1"/>
</dbReference>
<organism evidence="12 13">
    <name type="scientific">Ictalurus punctatus</name>
    <name type="common">Channel catfish</name>
    <name type="synonym">Silurus punctatus</name>
    <dbReference type="NCBI Taxonomy" id="7998"/>
    <lineage>
        <taxon>Eukaryota</taxon>
        <taxon>Metazoa</taxon>
        <taxon>Chordata</taxon>
        <taxon>Craniata</taxon>
        <taxon>Vertebrata</taxon>
        <taxon>Euteleostomi</taxon>
        <taxon>Actinopterygii</taxon>
        <taxon>Neopterygii</taxon>
        <taxon>Teleostei</taxon>
        <taxon>Ostariophysi</taxon>
        <taxon>Siluriformes</taxon>
        <taxon>Ictaluridae</taxon>
        <taxon>Ictalurus</taxon>
    </lineage>
</organism>
<dbReference type="PANTHER" id="PTHR10841">
    <property type="entry name" value="SYNAPSIN"/>
    <property type="match status" value="1"/>
</dbReference>
<accession>A0A979FEY9</accession>
<dbReference type="Pfam" id="PF25261">
    <property type="entry name" value="zf-CCCH_PARP12"/>
    <property type="match status" value="1"/>
</dbReference>
<feature type="region of interest" description="Disordered" evidence="8">
    <location>
        <begin position="976"/>
        <end position="1079"/>
    </location>
</feature>
<dbReference type="Gene3D" id="3.30.720.50">
    <property type="match status" value="1"/>
</dbReference>
<dbReference type="Gene3D" id="3.90.228.10">
    <property type="match status" value="1"/>
</dbReference>
<feature type="domain" description="C3H1-type" evidence="9">
    <location>
        <begin position="74"/>
        <end position="99"/>
    </location>
</feature>
<dbReference type="InterPro" id="IPR013815">
    <property type="entry name" value="ATP_grasp_subdomain_1"/>
</dbReference>
<dbReference type="FunFam" id="3.40.50.20:FF:000008">
    <property type="entry name" value="Synapsin III"/>
    <property type="match status" value="1"/>
</dbReference>
<dbReference type="InterPro" id="IPR001359">
    <property type="entry name" value="Synapsin"/>
</dbReference>
<dbReference type="SUPFAM" id="SSF56059">
    <property type="entry name" value="Glutathione synthetase ATP-binding domain-like"/>
    <property type="match status" value="1"/>
</dbReference>
<dbReference type="Proteomes" id="UP000221080">
    <property type="component" value="Chromosome 19"/>
</dbReference>
<dbReference type="InterPro" id="IPR020898">
    <property type="entry name" value="Synapsin_ATP-bd_dom"/>
</dbReference>
<dbReference type="RefSeq" id="XP_047018270.1">
    <property type="nucleotide sequence ID" value="XM_047162314.2"/>
</dbReference>
<evidence type="ECO:0000256" key="3">
    <source>
        <dbReference type="ARBA" id="ARBA00022553"/>
    </source>
</evidence>
<dbReference type="PANTHER" id="PTHR10841:SF6">
    <property type="entry name" value="SYNAPSIN III"/>
    <property type="match status" value="1"/>
</dbReference>
<dbReference type="PRINTS" id="PR01368">
    <property type="entry name" value="SYNAPSIN"/>
</dbReference>
<comment type="subcellular location">
    <subcellularLocation>
        <location evidence="1">Cytoplasmic vesicle</location>
        <location evidence="1">Secretory vesicle</location>
        <location evidence="1">Synaptic vesicle</location>
    </subcellularLocation>
</comment>
<dbReference type="GO" id="GO:0007269">
    <property type="term" value="P:neurotransmitter secretion"/>
    <property type="evidence" value="ECO:0007669"/>
    <property type="project" value="InterPro"/>
</dbReference>
<dbReference type="SUPFAM" id="SSF56399">
    <property type="entry name" value="ADP-ribosylation"/>
    <property type="match status" value="1"/>
</dbReference>
<proteinExistence type="inferred from homology"/>
<feature type="compositionally biased region" description="Pro residues" evidence="8">
    <location>
        <begin position="603"/>
        <end position="612"/>
    </location>
</feature>
<evidence type="ECO:0000259" key="9">
    <source>
        <dbReference type="PROSITE" id="PS50103"/>
    </source>
</evidence>
<dbReference type="Pfam" id="PF23466">
    <property type="entry name" value="WWE_4"/>
    <property type="match status" value="1"/>
</dbReference>
<feature type="region of interest" description="Disordered" evidence="8">
    <location>
        <begin position="415"/>
        <end position="435"/>
    </location>
</feature>
<dbReference type="PROSITE" id="PS50918">
    <property type="entry name" value="WWE"/>
    <property type="match status" value="1"/>
</dbReference>
<dbReference type="Pfam" id="PF02750">
    <property type="entry name" value="Synapsin_C"/>
    <property type="match status" value="1"/>
</dbReference>
<dbReference type="InterPro" id="IPR004170">
    <property type="entry name" value="WWE_dom"/>
</dbReference>
<dbReference type="InterPro" id="IPR012317">
    <property type="entry name" value="Poly(ADP-ribose)pol_cat_dom"/>
</dbReference>
<evidence type="ECO:0000256" key="8">
    <source>
        <dbReference type="SAM" id="MobiDB-lite"/>
    </source>
</evidence>
<feature type="domain" description="PARP catalytic" evidence="11">
    <location>
        <begin position="432"/>
        <end position="646"/>
    </location>
</feature>
<evidence type="ECO:0000256" key="2">
    <source>
        <dbReference type="ARBA" id="ARBA00008243"/>
    </source>
</evidence>
<dbReference type="SUPFAM" id="SSF117839">
    <property type="entry name" value="WWE domain"/>
    <property type="match status" value="1"/>
</dbReference>
<dbReference type="Pfam" id="PF02825">
    <property type="entry name" value="WWE"/>
    <property type="match status" value="1"/>
</dbReference>
<dbReference type="PROSITE" id="PS51059">
    <property type="entry name" value="PARP_CATALYTIC"/>
    <property type="match status" value="1"/>
</dbReference>
<dbReference type="InterPro" id="IPR000571">
    <property type="entry name" value="Znf_CCCH"/>
</dbReference>
<gene>
    <name evidence="13" type="primary">LOC108279672</name>
</gene>
<evidence type="ECO:0000313" key="12">
    <source>
        <dbReference type="Proteomes" id="UP000221080"/>
    </source>
</evidence>
<dbReference type="SUPFAM" id="SSF52440">
    <property type="entry name" value="PreATP-grasp domain"/>
    <property type="match status" value="1"/>
</dbReference>
<evidence type="ECO:0000256" key="6">
    <source>
        <dbReference type="ARBA" id="ARBA00024347"/>
    </source>
</evidence>
<evidence type="ECO:0000256" key="1">
    <source>
        <dbReference type="ARBA" id="ARBA00004234"/>
    </source>
</evidence>
<evidence type="ECO:0000256" key="5">
    <source>
        <dbReference type="ARBA" id="ARBA00023329"/>
    </source>
</evidence>
<keyword evidence="3" id="KW-0597">Phosphoprotein</keyword>
<dbReference type="Pfam" id="PF02078">
    <property type="entry name" value="Synapsin"/>
    <property type="match status" value="1"/>
</dbReference>
<comment type="similarity">
    <text evidence="6">Belongs to the ARTD/PARP family.</text>
</comment>
<dbReference type="GO" id="GO:0005524">
    <property type="term" value="F:ATP binding"/>
    <property type="evidence" value="ECO:0007669"/>
    <property type="project" value="InterPro"/>
</dbReference>
<name>A0A979FEY9_ICTPU</name>
<evidence type="ECO:0000313" key="13">
    <source>
        <dbReference type="RefSeq" id="XP_047018270.1"/>
    </source>
</evidence>
<dbReference type="GO" id="GO:0003950">
    <property type="term" value="F:NAD+ poly-ADP-ribosyltransferase activity"/>
    <property type="evidence" value="ECO:0007669"/>
    <property type="project" value="InterPro"/>
</dbReference>
<keyword evidence="5" id="KW-0968">Cytoplasmic vesicle</keyword>
<feature type="compositionally biased region" description="Low complexity" evidence="8">
    <location>
        <begin position="1004"/>
        <end position="1029"/>
    </location>
</feature>
<dbReference type="AlphaFoldDB" id="A0A979FEY9"/>
<dbReference type="GeneID" id="108279672"/>
<dbReference type="GO" id="GO:0030672">
    <property type="term" value="C:synaptic vesicle membrane"/>
    <property type="evidence" value="ECO:0007669"/>
    <property type="project" value="TreeGrafter"/>
</dbReference>
<protein>
    <submittedName>
        <fullName evidence="13">Uncharacterized protein LOC108279672 isoform X1</fullName>
    </submittedName>
</protein>
<comment type="similarity">
    <text evidence="2">Belongs to the synapsin family.</text>
</comment>
<dbReference type="InterPro" id="IPR057602">
    <property type="entry name" value="Zfn-CCCH_PARP12"/>
</dbReference>
<evidence type="ECO:0000256" key="4">
    <source>
        <dbReference type="ARBA" id="ARBA00023018"/>
    </source>
</evidence>
<keyword evidence="12" id="KW-1185">Reference proteome</keyword>
<dbReference type="InterPro" id="IPR019736">
    <property type="entry name" value="Synapsin_P_site"/>
</dbReference>
<dbReference type="GO" id="GO:0008270">
    <property type="term" value="F:zinc ion binding"/>
    <property type="evidence" value="ECO:0007669"/>
    <property type="project" value="UniProtKB-KW"/>
</dbReference>
<keyword evidence="7" id="KW-0863">Zinc-finger</keyword>
<feature type="compositionally biased region" description="Polar residues" evidence="8">
    <location>
        <begin position="1044"/>
        <end position="1068"/>
    </location>
</feature>
<keyword evidence="4" id="KW-0770">Synapse</keyword>
<reference evidence="12" key="1">
    <citation type="journal article" date="2016" name="Nat. Commun.">
        <title>The channel catfish genome sequence provides insights into the evolution of scale formation in teleosts.</title>
        <authorList>
            <person name="Liu Z."/>
            <person name="Liu S."/>
            <person name="Yao J."/>
            <person name="Bao L."/>
            <person name="Zhang J."/>
            <person name="Li Y."/>
            <person name="Jiang C."/>
            <person name="Sun L."/>
            <person name="Wang R."/>
            <person name="Zhang Y."/>
            <person name="Zhou T."/>
            <person name="Zeng Q."/>
            <person name="Fu Q."/>
            <person name="Gao S."/>
            <person name="Li N."/>
            <person name="Koren S."/>
            <person name="Jiang Y."/>
            <person name="Zimin A."/>
            <person name="Xu P."/>
            <person name="Phillippy A.M."/>
            <person name="Geng X."/>
            <person name="Song L."/>
            <person name="Sun F."/>
            <person name="Li C."/>
            <person name="Wang X."/>
            <person name="Chen A."/>
            <person name="Jin Y."/>
            <person name="Yuan Z."/>
            <person name="Yang Y."/>
            <person name="Tan S."/>
            <person name="Peatman E."/>
            <person name="Lu J."/>
            <person name="Qin Z."/>
            <person name="Dunham R."/>
            <person name="Li Z."/>
            <person name="Sonstegard T."/>
            <person name="Feng J."/>
            <person name="Danzmann R.G."/>
            <person name="Schroeder S."/>
            <person name="Scheffler B."/>
            <person name="Duke M.V."/>
            <person name="Ballard L."/>
            <person name="Kucuktas H."/>
            <person name="Kaltenboeck L."/>
            <person name="Liu H."/>
            <person name="Armbruster J."/>
            <person name="Xie Y."/>
            <person name="Kirby M.L."/>
            <person name="Tian Y."/>
            <person name="Flanagan M.E."/>
            <person name="Mu W."/>
            <person name="Waldbieser G.C."/>
        </authorList>
    </citation>
    <scope>NUCLEOTIDE SEQUENCE [LARGE SCALE GENOMIC DNA]</scope>
    <source>
        <strain evidence="12">SDA103</strain>
    </source>
</reference>
<dbReference type="Gene3D" id="3.40.50.20">
    <property type="match status" value="1"/>
</dbReference>